<accession>A0ABU4HJY3</accession>
<dbReference type="RefSeq" id="WP_318595838.1">
    <property type="nucleotide sequence ID" value="NZ_JAWSTH010000006.1"/>
</dbReference>
<evidence type="ECO:0000313" key="3">
    <source>
        <dbReference type="Proteomes" id="UP001284601"/>
    </source>
</evidence>
<dbReference type="InterPro" id="IPR002347">
    <property type="entry name" value="SDR_fam"/>
</dbReference>
<name>A0ABU4HJY3_9ACTN</name>
<dbReference type="Gene3D" id="3.40.50.720">
    <property type="entry name" value="NAD(P)-binding Rossmann-like Domain"/>
    <property type="match status" value="1"/>
</dbReference>
<reference evidence="3" key="1">
    <citation type="submission" date="2023-07" db="EMBL/GenBank/DDBJ databases">
        <title>Conexibacter stalactiti sp. nov., isolated from stalactites in a lava cave and emended description of the genus Conexibacter.</title>
        <authorList>
            <person name="Lee S.D."/>
        </authorList>
    </citation>
    <scope>NUCLEOTIDE SEQUENCE [LARGE SCALE GENOMIC DNA]</scope>
    <source>
        <strain evidence="3">KCTC 39840</strain>
    </source>
</reference>
<organism evidence="2 3">
    <name type="scientific">Conexibacter stalactiti</name>
    <dbReference type="NCBI Taxonomy" id="1940611"/>
    <lineage>
        <taxon>Bacteria</taxon>
        <taxon>Bacillati</taxon>
        <taxon>Actinomycetota</taxon>
        <taxon>Thermoleophilia</taxon>
        <taxon>Solirubrobacterales</taxon>
        <taxon>Conexibacteraceae</taxon>
        <taxon>Conexibacter</taxon>
    </lineage>
</organism>
<dbReference type="PANTHER" id="PTHR42760:SF40">
    <property type="entry name" value="3-OXOACYL-[ACYL-CARRIER-PROTEIN] REDUCTASE, CHLOROPLASTIC"/>
    <property type="match status" value="1"/>
</dbReference>
<keyword evidence="3" id="KW-1185">Reference proteome</keyword>
<comment type="similarity">
    <text evidence="1">Belongs to the short-chain dehydrogenases/reductases (SDR) family.</text>
</comment>
<dbReference type="Proteomes" id="UP001284601">
    <property type="component" value="Unassembled WGS sequence"/>
</dbReference>
<comment type="caution">
    <text evidence="2">The sequence shown here is derived from an EMBL/GenBank/DDBJ whole genome shotgun (WGS) entry which is preliminary data.</text>
</comment>
<dbReference type="PANTHER" id="PTHR42760">
    <property type="entry name" value="SHORT-CHAIN DEHYDROGENASES/REDUCTASES FAMILY MEMBER"/>
    <property type="match status" value="1"/>
</dbReference>
<dbReference type="PRINTS" id="PR00080">
    <property type="entry name" value="SDRFAMILY"/>
</dbReference>
<dbReference type="EMBL" id="JAWSTH010000006">
    <property type="protein sequence ID" value="MDW5593577.1"/>
    <property type="molecule type" value="Genomic_DNA"/>
</dbReference>
<sequence length="273" mass="27384">MIAERLSDTLAGGMPLLEGRTVILTGAGGGIGRAIARVLVAAGARVALTDLHQEPLDTLSGELSQAGVVPSHDAGLDTDSRLLTQAIDAADPAAFAALHARVGAELGPVDGLVNCAGLFEKRDYDTLDAAAWTRILTANLLTAAAGCQAVLPAMVARGGGSIVNVASTAGEYGSISPASHYAAAKGGVIALTKSLAREAAPAQVRVNAVSPGPVDTDGLLAATPEQKAVAGSRTLFGRLGQPEEIAGACIFLLSPLSTFVTGHVLRVNGGALL</sequence>
<gene>
    <name evidence="2" type="ORF">R7226_04470</name>
</gene>
<proteinExistence type="inferred from homology"/>
<protein>
    <submittedName>
        <fullName evidence="2">SDR family oxidoreductase</fullName>
    </submittedName>
</protein>
<evidence type="ECO:0000313" key="2">
    <source>
        <dbReference type="EMBL" id="MDW5593577.1"/>
    </source>
</evidence>
<dbReference type="CDD" id="cd05233">
    <property type="entry name" value="SDR_c"/>
    <property type="match status" value="1"/>
</dbReference>
<evidence type="ECO:0000256" key="1">
    <source>
        <dbReference type="ARBA" id="ARBA00006484"/>
    </source>
</evidence>
<reference evidence="2 3" key="2">
    <citation type="submission" date="2023-10" db="EMBL/GenBank/DDBJ databases">
        <authorList>
            <person name="Han X.F."/>
        </authorList>
    </citation>
    <scope>NUCLEOTIDE SEQUENCE [LARGE SCALE GENOMIC DNA]</scope>
    <source>
        <strain evidence="2 3">KCTC 39840</strain>
    </source>
</reference>
<dbReference type="InterPro" id="IPR036291">
    <property type="entry name" value="NAD(P)-bd_dom_sf"/>
</dbReference>
<dbReference type="SUPFAM" id="SSF51735">
    <property type="entry name" value="NAD(P)-binding Rossmann-fold domains"/>
    <property type="match status" value="1"/>
</dbReference>
<dbReference type="Pfam" id="PF13561">
    <property type="entry name" value="adh_short_C2"/>
    <property type="match status" value="1"/>
</dbReference>
<dbReference type="PRINTS" id="PR00081">
    <property type="entry name" value="GDHRDH"/>
</dbReference>